<sequence length="40" mass="4579">MIVERQSIVDAPVEQVRAGVVTPDGINDRPPRLRRRKKEP</sequence>
<organism evidence="2 3">
    <name type="scientific">Mycobacterium simulans</name>
    <dbReference type="NCBI Taxonomy" id="627089"/>
    <lineage>
        <taxon>Bacteria</taxon>
        <taxon>Bacillati</taxon>
        <taxon>Actinomycetota</taxon>
        <taxon>Actinomycetes</taxon>
        <taxon>Mycobacteriales</taxon>
        <taxon>Mycobacteriaceae</taxon>
        <taxon>Mycobacterium</taxon>
    </lineage>
</organism>
<evidence type="ECO:0000256" key="1">
    <source>
        <dbReference type="SAM" id="MobiDB-lite"/>
    </source>
</evidence>
<protein>
    <submittedName>
        <fullName evidence="2">Uncharacterized protein</fullName>
    </submittedName>
</protein>
<keyword evidence="3" id="KW-1185">Reference proteome</keyword>
<name>A0A7Z7IJV7_9MYCO</name>
<reference evidence="2 3" key="1">
    <citation type="submission" date="2017-10" db="EMBL/GenBank/DDBJ databases">
        <authorList>
            <consortium name="Urmite Genomes"/>
        </authorList>
    </citation>
    <scope>NUCLEOTIDE SEQUENCE [LARGE SCALE GENOMIC DNA]</scope>
    <source>
        <strain evidence="2 3">FB-527</strain>
    </source>
</reference>
<dbReference type="Proteomes" id="UP000554965">
    <property type="component" value="Unassembled WGS sequence"/>
</dbReference>
<dbReference type="AlphaFoldDB" id="A0A7Z7IJV7"/>
<evidence type="ECO:0000313" key="3">
    <source>
        <dbReference type="Proteomes" id="UP000554965"/>
    </source>
</evidence>
<proteinExistence type="predicted"/>
<gene>
    <name evidence="2" type="ORF">MSIMFB_01374</name>
</gene>
<dbReference type="EMBL" id="OCTY01000002">
    <property type="protein sequence ID" value="SOJ53876.1"/>
    <property type="molecule type" value="Genomic_DNA"/>
</dbReference>
<evidence type="ECO:0000313" key="2">
    <source>
        <dbReference type="EMBL" id="SOJ53876.1"/>
    </source>
</evidence>
<comment type="caution">
    <text evidence="2">The sequence shown here is derived from an EMBL/GenBank/DDBJ whole genome shotgun (WGS) entry which is preliminary data.</text>
</comment>
<accession>A0A7Z7IJV7</accession>
<feature type="region of interest" description="Disordered" evidence="1">
    <location>
        <begin position="21"/>
        <end position="40"/>
    </location>
</feature>
<dbReference type="RefSeq" id="WP_260860976.1">
    <property type="nucleotide sequence ID" value="NZ_OCTY01000002.1"/>
</dbReference>